<dbReference type="Pfam" id="PF16244">
    <property type="entry name" value="DUF4901"/>
    <property type="match status" value="2"/>
</dbReference>
<feature type="chain" id="PRO_5009181037" description="SLH domain-containing protein" evidence="2">
    <location>
        <begin position="27"/>
        <end position="750"/>
    </location>
</feature>
<proteinExistence type="predicted"/>
<gene>
    <name evidence="4" type="ORF">BFG57_08695</name>
</gene>
<dbReference type="PROSITE" id="PS51272">
    <property type="entry name" value="SLH"/>
    <property type="match status" value="2"/>
</dbReference>
<feature type="signal peptide" evidence="2">
    <location>
        <begin position="1"/>
        <end position="26"/>
    </location>
</feature>
<protein>
    <recommendedName>
        <fullName evidence="3">SLH domain-containing protein</fullName>
    </recommendedName>
</protein>
<dbReference type="InterPro" id="IPR032599">
    <property type="entry name" value="YcdB/YcdC_rep_domain"/>
</dbReference>
<evidence type="ECO:0000313" key="4">
    <source>
        <dbReference type="EMBL" id="OEH94324.1"/>
    </source>
</evidence>
<feature type="domain" description="SLH" evidence="3">
    <location>
        <begin position="621"/>
        <end position="683"/>
    </location>
</feature>
<name>A0A1E5LJR6_9BACI</name>
<comment type="caution">
    <text evidence="4">The sequence shown here is derived from an EMBL/GenBank/DDBJ whole genome shotgun (WGS) entry which is preliminary data.</text>
</comment>
<dbReference type="RefSeq" id="WP_069715680.1">
    <property type="nucleotide sequence ID" value="NZ_MJEH01000003.1"/>
</dbReference>
<dbReference type="OrthoDB" id="2953630at2"/>
<evidence type="ECO:0000256" key="2">
    <source>
        <dbReference type="SAM" id="SignalP"/>
    </source>
</evidence>
<organism evidence="4 5">
    <name type="scientific">Bacillus solimangrovi</name>
    <dbReference type="NCBI Taxonomy" id="1305675"/>
    <lineage>
        <taxon>Bacteria</taxon>
        <taxon>Bacillati</taxon>
        <taxon>Bacillota</taxon>
        <taxon>Bacilli</taxon>
        <taxon>Bacillales</taxon>
        <taxon>Bacillaceae</taxon>
        <taxon>Bacillus</taxon>
    </lineage>
</organism>
<evidence type="ECO:0000259" key="3">
    <source>
        <dbReference type="PROSITE" id="PS51272"/>
    </source>
</evidence>
<accession>A0A1E5LJR6</accession>
<dbReference type="Gene3D" id="3.10.450.40">
    <property type="match status" value="1"/>
</dbReference>
<dbReference type="InterPro" id="IPR001119">
    <property type="entry name" value="SLH_dom"/>
</dbReference>
<keyword evidence="1 2" id="KW-0732">Signal</keyword>
<evidence type="ECO:0000313" key="5">
    <source>
        <dbReference type="Proteomes" id="UP000095209"/>
    </source>
</evidence>
<evidence type="ECO:0000256" key="1">
    <source>
        <dbReference type="ARBA" id="ARBA00022729"/>
    </source>
</evidence>
<dbReference type="EMBL" id="MJEH01000003">
    <property type="protein sequence ID" value="OEH94324.1"/>
    <property type="molecule type" value="Genomic_DNA"/>
</dbReference>
<dbReference type="Pfam" id="PF00395">
    <property type="entry name" value="SLH"/>
    <property type="match status" value="2"/>
</dbReference>
<feature type="domain" description="SLH" evidence="3">
    <location>
        <begin position="553"/>
        <end position="616"/>
    </location>
</feature>
<dbReference type="AlphaFoldDB" id="A0A1E5LJR6"/>
<reference evidence="4 5" key="1">
    <citation type="submission" date="2016-08" db="EMBL/GenBank/DDBJ databases">
        <title>Genome of Bacillus solimangrovi GH2-4.</title>
        <authorList>
            <person name="Lim S."/>
            <person name="Kim B.-C."/>
        </authorList>
    </citation>
    <scope>NUCLEOTIDE SEQUENCE [LARGE SCALE GENOMIC DNA]</scope>
    <source>
        <strain evidence="4 5">GH2-4</strain>
    </source>
</reference>
<dbReference type="STRING" id="1305675.BFG57_08695"/>
<sequence length="750" mass="86202">MKYYKLGIVALSSSLVLGGIAPIAYAETSIPTNVLAAKTTTSEVMDKERLIERVHELFPGMFEDVREEEFRFDSGRSYGEESELESYGLRFFKELSSDMYVSGRFSFVGENLELVYYSYNNENNEEALFPPQVSKEDAEKIAVSFLNRMTNGSDYQLADNDDELYFYDNQTLTEPVEYNFRFDKVVNDVPVPDQSIRIEVLGSGVVSYYFNELTGKQEVFEKKESLLTESEALDRLKEASNVELQYQIQYERSDDVKAVLTYLPSPKIDGIHGMTGQYYIAGELLDKLPKKEKLKVLSSTPVEKTASITKKEAKEMAEQLLMPKNDFVKLNIEGVNERENYRGQRVYDVEFMYETRNGGSGSSIEIDVDTGELIDYRGGFDERFLGEEDSSRPLAYKNALNKAVDYVEKYASSYVHEVAYPNESDNRQNRYDSDDEEYRFYFPRVKDGTIVNGNGIRVSIAGDGELLGFSIDFDQISDWPSLSEVVSKEEALKDYKDVLQTELQYVSNNNQNEYQANHYKLIYTGEMDKEVLRKYYDAQTGEWTAASSRYDSGKQPSDVTIEHPWAEEELNFMIQAGIIEVENPETFNPDAVITKGDALKVLSKSLSRYYRYERYDYEEQKRQTFKNIDTDHDLYGMIELAIDRGVLEADTENFPLDETITREELAVWYGRILKLTNVADHYEIYKLNMKDSEQVEKANVGYVALVGALEIMTPNEDGYYLPDEEVTLAQLALSNMRLAQEMAEMDIDYR</sequence>
<keyword evidence="5" id="KW-1185">Reference proteome</keyword>
<dbReference type="Proteomes" id="UP000095209">
    <property type="component" value="Unassembled WGS sequence"/>
</dbReference>